<evidence type="ECO:0000313" key="2">
    <source>
        <dbReference type="EMBL" id="CAK9036376.1"/>
    </source>
</evidence>
<evidence type="ECO:0000313" key="3">
    <source>
        <dbReference type="Proteomes" id="UP001642464"/>
    </source>
</evidence>
<protein>
    <submittedName>
        <fullName evidence="2">Uncharacterized protein</fullName>
    </submittedName>
</protein>
<reference evidence="2 3" key="1">
    <citation type="submission" date="2024-02" db="EMBL/GenBank/DDBJ databases">
        <authorList>
            <person name="Chen Y."/>
            <person name="Shah S."/>
            <person name="Dougan E. K."/>
            <person name="Thang M."/>
            <person name="Chan C."/>
        </authorList>
    </citation>
    <scope>NUCLEOTIDE SEQUENCE [LARGE SCALE GENOMIC DNA]</scope>
</reference>
<accession>A0ABP0LB41</accession>
<comment type="caution">
    <text evidence="2">The sequence shown here is derived from an EMBL/GenBank/DDBJ whole genome shotgun (WGS) entry which is preliminary data.</text>
</comment>
<dbReference type="EMBL" id="CAXAMM010015458">
    <property type="protein sequence ID" value="CAK9036376.1"/>
    <property type="molecule type" value="Genomic_DNA"/>
</dbReference>
<name>A0ABP0LB41_9DINO</name>
<gene>
    <name evidence="2" type="ORF">SCF082_LOCUS21708</name>
</gene>
<organism evidence="2 3">
    <name type="scientific">Durusdinium trenchii</name>
    <dbReference type="NCBI Taxonomy" id="1381693"/>
    <lineage>
        <taxon>Eukaryota</taxon>
        <taxon>Sar</taxon>
        <taxon>Alveolata</taxon>
        <taxon>Dinophyceae</taxon>
        <taxon>Suessiales</taxon>
        <taxon>Symbiodiniaceae</taxon>
        <taxon>Durusdinium</taxon>
    </lineage>
</organism>
<proteinExistence type="predicted"/>
<sequence>MAASLKKSIGEAGCADSAGDMASGMVCLYFPPKSHQWKVGVILTVWRGTAKKGAAKPTALPVPIEVVRFFRVAEMQSIPQAKEGTYRGNVESLSVVCGLQCLKMLLKIEEAKQGLDGVKVVLTVLTKDAAAAVEAAVRLKKVPSMAKEIWAEMKRADAAEKNQKKDKKQSSTSVPSKKRKKEGEVEGAEVLDLSEVPVDLVCALAAEKIEKTQKLSKLMQESGSSTKKQKT</sequence>
<evidence type="ECO:0000256" key="1">
    <source>
        <dbReference type="SAM" id="MobiDB-lite"/>
    </source>
</evidence>
<dbReference type="Proteomes" id="UP001642464">
    <property type="component" value="Unassembled WGS sequence"/>
</dbReference>
<feature type="non-terminal residue" evidence="2">
    <location>
        <position position="231"/>
    </location>
</feature>
<feature type="region of interest" description="Disordered" evidence="1">
    <location>
        <begin position="157"/>
        <end position="187"/>
    </location>
</feature>
<keyword evidence="3" id="KW-1185">Reference proteome</keyword>